<dbReference type="InterPro" id="IPR036237">
    <property type="entry name" value="Xyl_isomerase-like_sf"/>
</dbReference>
<evidence type="ECO:0000313" key="3">
    <source>
        <dbReference type="EMBL" id="RFT16001.1"/>
    </source>
</evidence>
<name>A0A3E2BMP3_9BACT</name>
<feature type="domain" description="3-keto-alpha-glucoside-1,2-lyase/3-keto-2-hydroxy-glucal hydratase" evidence="2">
    <location>
        <begin position="326"/>
        <end position="493"/>
    </location>
</feature>
<dbReference type="Pfam" id="PF06439">
    <property type="entry name" value="3keto-disac_hyd"/>
    <property type="match status" value="1"/>
</dbReference>
<proteinExistence type="predicted"/>
<dbReference type="InterPro" id="IPR050312">
    <property type="entry name" value="IolE/XylAMocC-like"/>
</dbReference>
<organism evidence="3 4">
    <name type="scientific">Candidatus Saccharicenans subterraneus</name>
    <dbReference type="NCBI Taxonomy" id="2508984"/>
    <lineage>
        <taxon>Bacteria</taxon>
        <taxon>Candidatus Aminicenantota</taxon>
        <taxon>Candidatus Aminicenantia</taxon>
        <taxon>Candidatus Aminicenantales</taxon>
        <taxon>Candidatus Saccharicenantaceae</taxon>
        <taxon>Candidatus Saccharicenans</taxon>
    </lineage>
</organism>
<protein>
    <submittedName>
        <fullName evidence="3">Secreted glycosyl hydrolase</fullName>
    </submittedName>
</protein>
<dbReference type="PANTHER" id="PTHR12110:SF41">
    <property type="entry name" value="INOSOSE DEHYDRATASE"/>
    <property type="match status" value="1"/>
</dbReference>
<feature type="domain" description="Xylose isomerase-like TIM barrel" evidence="1">
    <location>
        <begin position="76"/>
        <end position="305"/>
    </location>
</feature>
<accession>A0A3E2BMP3</accession>
<dbReference type="EMBL" id="QUAH01000005">
    <property type="protein sequence ID" value="RFT16001.1"/>
    <property type="molecule type" value="Genomic_DNA"/>
</dbReference>
<dbReference type="Gene3D" id="2.60.120.560">
    <property type="entry name" value="Exo-inulinase, domain 1"/>
    <property type="match status" value="1"/>
</dbReference>
<dbReference type="SUPFAM" id="SSF51658">
    <property type="entry name" value="Xylose isomerase-like"/>
    <property type="match status" value="1"/>
</dbReference>
<comment type="caution">
    <text evidence="3">The sequence shown here is derived from an EMBL/GenBank/DDBJ whole genome shotgun (WGS) entry which is preliminary data.</text>
</comment>
<gene>
    <name evidence="3" type="ORF">OP8BY_2007</name>
</gene>
<dbReference type="InterPro" id="IPR013022">
    <property type="entry name" value="Xyl_isomerase-like_TIM-brl"/>
</dbReference>
<dbReference type="Gene3D" id="3.20.20.150">
    <property type="entry name" value="Divalent-metal-dependent TIM barrel enzymes"/>
    <property type="match status" value="1"/>
</dbReference>
<keyword evidence="3" id="KW-0378">Hydrolase</keyword>
<sequence>MKQKKNIVLFGLAILSLLVWSQLFLLASPGGQEKVIPEEIKQQVRQTDYQAVRIKKFPVAMQCWTYRGYTFFEALEKTRALGIDYVQAFPGQRLSRDLPASVIFDHKMAEENLQLVREKLNALKMSVVAYGVVDTGRTEEEMRRVFDFARKLGIRIIVTEPKDEDYPILDKLVKEYNVRLAVHNHPEPSKYAHPAVALKYLQGLDERIGVCADTGHWMRGNLKPVECLRLLQGRIIDVHLKDRSDFGTKKAEDVAFGSGKADIKAILAELTLQDYAGFLTIEYENEKEVMTPEPAIQKGLAFIRKITYYEGFDQLLGRYNGYYEKHGWNHYGPGYFELDPKTGVLKSQGGMGLLWYSRKKFKDFILDLEFKCSQKNTNSGIFLRVPEVPTSDDYIYHSFEIQIYDAGEGIHKTGAVYDAQAPSRDAFKPTGEWNHFRITFIGDRITVELNGQKVIDWKAEPRGKIRDFAPEGYIGLQNHDSLSPVYFRNIYVKEISN</sequence>
<dbReference type="Proteomes" id="UP000257323">
    <property type="component" value="Unassembled WGS sequence"/>
</dbReference>
<reference evidence="3 4" key="1">
    <citation type="submission" date="2018-08" db="EMBL/GenBank/DDBJ databases">
        <title>Genome analysis of the thermophilic bacterium of the candidate phylum Aminicenantes from deep subsurface aquifer revealed its physiology and ecological role.</title>
        <authorList>
            <person name="Kadnikov V.V."/>
            <person name="Mardanov A.V."/>
            <person name="Beletsky A.V."/>
            <person name="Karnachuk O.V."/>
            <person name="Ravin N.V."/>
        </authorList>
    </citation>
    <scope>NUCLEOTIDE SEQUENCE [LARGE SCALE GENOMIC DNA]</scope>
    <source>
        <strain evidence="3">BY38</strain>
    </source>
</reference>
<dbReference type="PANTHER" id="PTHR12110">
    <property type="entry name" value="HYDROXYPYRUVATE ISOMERASE"/>
    <property type="match status" value="1"/>
</dbReference>
<evidence type="ECO:0000259" key="2">
    <source>
        <dbReference type="Pfam" id="PF06439"/>
    </source>
</evidence>
<dbReference type="Pfam" id="PF01261">
    <property type="entry name" value="AP_endonuc_2"/>
    <property type="match status" value="1"/>
</dbReference>
<evidence type="ECO:0000313" key="4">
    <source>
        <dbReference type="Proteomes" id="UP000257323"/>
    </source>
</evidence>
<evidence type="ECO:0000259" key="1">
    <source>
        <dbReference type="Pfam" id="PF01261"/>
    </source>
</evidence>
<dbReference type="GO" id="GO:0016787">
    <property type="term" value="F:hydrolase activity"/>
    <property type="evidence" value="ECO:0007669"/>
    <property type="project" value="UniProtKB-KW"/>
</dbReference>
<dbReference type="InterPro" id="IPR010496">
    <property type="entry name" value="AL/BT2_dom"/>
</dbReference>
<dbReference type="AlphaFoldDB" id="A0A3E2BMP3"/>